<dbReference type="Proteomes" id="UP000053029">
    <property type="component" value="Unassembled WGS sequence"/>
</dbReference>
<sequence>MELWSKKLLSANPNLARYVHAQGQGVSWVGKGRRLYLFPLSNEAVVNVIATCPSLPPNRDSSFAAAKEQLLDLFEHFDSSAKDIISLAEESTFRAWNHYETSAPFRWSHGRSILIGDAAHPLGTSRIHGPSQALEDAAALAAIMPAATSPDAVPFALQFIEELRRKRVEQVQHIEHRLRAINTVPTIGQETEYESKLPKDISSSTIARTGYVNPSNWASIPPCVNTPRARARYGGHRTMSPGLAIRYDSVPHAPSLIEDQTDAILGGHDDSGMAKLYVEIDFRKIDDKALLTFSWRGKTFVEIGLDGLAAPAASKGPEQQATSGSVIPKLPPETGIMYERYVGAVGQPGVADVQYPVYTPFQGGGSGVKTKVTKTEIATGGSATYFRGDELNLPTWHGYVDHFAELPFYGFVSGSVVQGTGVDDNRNVMRIE</sequence>
<evidence type="ECO:0000256" key="3">
    <source>
        <dbReference type="ARBA" id="ARBA00022827"/>
    </source>
</evidence>
<dbReference type="HOGENOM" id="CLU_634658_0_0_1"/>
<evidence type="ECO:0000256" key="4">
    <source>
        <dbReference type="ARBA" id="ARBA00023002"/>
    </source>
</evidence>
<organism evidence="7 8">
    <name type="scientific">Fonsecaea pedrosoi CBS 271.37</name>
    <dbReference type="NCBI Taxonomy" id="1442368"/>
    <lineage>
        <taxon>Eukaryota</taxon>
        <taxon>Fungi</taxon>
        <taxon>Dikarya</taxon>
        <taxon>Ascomycota</taxon>
        <taxon>Pezizomycotina</taxon>
        <taxon>Eurotiomycetes</taxon>
        <taxon>Chaetothyriomycetidae</taxon>
        <taxon>Chaetothyriales</taxon>
        <taxon>Herpotrichiellaceae</taxon>
        <taxon>Fonsecaea</taxon>
    </lineage>
</organism>
<dbReference type="Gene3D" id="2.40.400.10">
    <property type="entry name" value="Acetoacetate decarboxylase-like"/>
    <property type="match status" value="1"/>
</dbReference>
<dbReference type="GO" id="GO:0071949">
    <property type="term" value="F:FAD binding"/>
    <property type="evidence" value="ECO:0007669"/>
    <property type="project" value="InterPro"/>
</dbReference>
<keyword evidence="4" id="KW-0560">Oxidoreductase</keyword>
<dbReference type="SUPFAM" id="SSF54373">
    <property type="entry name" value="FAD-linked reductases, C-terminal domain"/>
    <property type="match status" value="1"/>
</dbReference>
<evidence type="ECO:0000256" key="1">
    <source>
        <dbReference type="ARBA" id="ARBA00007992"/>
    </source>
</evidence>
<dbReference type="PANTHER" id="PTHR13789">
    <property type="entry name" value="MONOOXYGENASE"/>
    <property type="match status" value="1"/>
</dbReference>
<evidence type="ECO:0000259" key="6">
    <source>
        <dbReference type="Pfam" id="PF01494"/>
    </source>
</evidence>
<proteinExistence type="inferred from homology"/>
<name>A0A0D2GKD8_9EURO</name>
<evidence type="ECO:0000313" key="7">
    <source>
        <dbReference type="EMBL" id="KIW81298.1"/>
    </source>
</evidence>
<dbReference type="SUPFAM" id="SSF51905">
    <property type="entry name" value="FAD/NAD(P)-binding domain"/>
    <property type="match status" value="1"/>
</dbReference>
<protein>
    <recommendedName>
        <fullName evidence="6">FAD-binding domain-containing protein</fullName>
    </recommendedName>
</protein>
<keyword evidence="8" id="KW-1185">Reference proteome</keyword>
<dbReference type="InterPro" id="IPR050493">
    <property type="entry name" value="FAD-dep_Monooxygenase_BioMet"/>
</dbReference>
<dbReference type="STRING" id="1442368.A0A0D2GKD8"/>
<keyword evidence="2" id="KW-0285">Flavoprotein</keyword>
<gene>
    <name evidence="7" type="ORF">Z517_04323</name>
</gene>
<evidence type="ECO:0000256" key="2">
    <source>
        <dbReference type="ARBA" id="ARBA00022630"/>
    </source>
</evidence>
<dbReference type="AlphaFoldDB" id="A0A0D2GKD8"/>
<feature type="domain" description="FAD-binding" evidence="6">
    <location>
        <begin position="35"/>
        <end position="171"/>
    </location>
</feature>
<dbReference type="SUPFAM" id="SSF160104">
    <property type="entry name" value="Acetoacetate decarboxylase-like"/>
    <property type="match status" value="1"/>
</dbReference>
<dbReference type="InterPro" id="IPR023375">
    <property type="entry name" value="ADC_dom_sf"/>
</dbReference>
<dbReference type="VEuPathDB" id="FungiDB:Z517_04323"/>
<reference evidence="7 8" key="1">
    <citation type="submission" date="2015-01" db="EMBL/GenBank/DDBJ databases">
        <title>The Genome Sequence of Fonsecaea pedrosoi CBS 271.37.</title>
        <authorList>
            <consortium name="The Broad Institute Genomics Platform"/>
            <person name="Cuomo C."/>
            <person name="de Hoog S."/>
            <person name="Gorbushina A."/>
            <person name="Stielow B."/>
            <person name="Teixiera M."/>
            <person name="Abouelleil A."/>
            <person name="Chapman S.B."/>
            <person name="Priest M."/>
            <person name="Young S.K."/>
            <person name="Wortman J."/>
            <person name="Nusbaum C."/>
            <person name="Birren B."/>
        </authorList>
    </citation>
    <scope>NUCLEOTIDE SEQUENCE [LARGE SCALE GENOMIC DNA]</scope>
    <source>
        <strain evidence="7 8">CBS 271.37</strain>
    </source>
</reference>
<dbReference type="GO" id="GO:0004497">
    <property type="term" value="F:monooxygenase activity"/>
    <property type="evidence" value="ECO:0007669"/>
    <property type="project" value="UniProtKB-KW"/>
</dbReference>
<evidence type="ECO:0000313" key="8">
    <source>
        <dbReference type="Proteomes" id="UP000053029"/>
    </source>
</evidence>
<comment type="similarity">
    <text evidence="1">Belongs to the paxM FAD-dependent monooxygenase family.</text>
</comment>
<keyword evidence="3" id="KW-0274">FAD</keyword>
<keyword evidence="5" id="KW-0503">Monooxygenase</keyword>
<dbReference type="InterPro" id="IPR002938">
    <property type="entry name" value="FAD-bd"/>
</dbReference>
<dbReference type="PANTHER" id="PTHR13789:SF309">
    <property type="entry name" value="PUTATIVE (AFU_ORTHOLOGUE AFUA_6G14510)-RELATED"/>
    <property type="match status" value="1"/>
</dbReference>
<dbReference type="EMBL" id="KN846971">
    <property type="protein sequence ID" value="KIW81298.1"/>
    <property type="molecule type" value="Genomic_DNA"/>
</dbReference>
<dbReference type="RefSeq" id="XP_013285106.1">
    <property type="nucleotide sequence ID" value="XM_013429652.1"/>
</dbReference>
<dbReference type="Pfam" id="PF01494">
    <property type="entry name" value="FAD_binding_3"/>
    <property type="match status" value="1"/>
</dbReference>
<accession>A0A0D2GKD8</accession>
<dbReference type="Gene3D" id="3.50.50.60">
    <property type="entry name" value="FAD/NAD(P)-binding domain"/>
    <property type="match status" value="1"/>
</dbReference>
<dbReference type="GeneID" id="25303813"/>
<evidence type="ECO:0000256" key="5">
    <source>
        <dbReference type="ARBA" id="ARBA00023033"/>
    </source>
</evidence>
<dbReference type="InterPro" id="IPR036188">
    <property type="entry name" value="FAD/NAD-bd_sf"/>
</dbReference>